<feature type="domain" description="DNA methylase adenine-specific" evidence="1">
    <location>
        <begin position="157"/>
        <end position="326"/>
    </location>
</feature>
<dbReference type="Gene3D" id="3.40.50.150">
    <property type="entry name" value="Vaccinia Virus protein VP39"/>
    <property type="match status" value="1"/>
</dbReference>
<gene>
    <name evidence="2" type="ORF">EKD16_09335</name>
</gene>
<dbReference type="SUPFAM" id="SSF53335">
    <property type="entry name" value="S-adenosyl-L-methionine-dependent methyltransferases"/>
    <property type="match status" value="1"/>
</dbReference>
<keyword evidence="2" id="KW-0808">Transferase</keyword>
<protein>
    <submittedName>
        <fullName evidence="2">N-6 DNA Methylase</fullName>
    </submittedName>
</protein>
<dbReference type="REBASE" id="303614">
    <property type="entry name" value="M.Ssp106425ORF9335P"/>
</dbReference>
<dbReference type="PANTHER" id="PTHR42998">
    <property type="entry name" value="TYPE I RESTRICTION ENZYME HINDVIIP M PROTEIN-RELATED"/>
    <property type="match status" value="1"/>
</dbReference>
<name>A0A4P6Q343_9ACTN</name>
<dbReference type="InterPro" id="IPR029063">
    <property type="entry name" value="SAM-dependent_MTases_sf"/>
</dbReference>
<dbReference type="RefSeq" id="WP_131097982.1">
    <property type="nucleotide sequence ID" value="NZ_CP036455.1"/>
</dbReference>
<dbReference type="PANTHER" id="PTHR42998:SF1">
    <property type="entry name" value="TYPE I RESTRICTION ENZYME HINDI METHYLASE SUBUNIT"/>
    <property type="match status" value="1"/>
</dbReference>
<dbReference type="Proteomes" id="UP000292235">
    <property type="component" value="Chromosome"/>
</dbReference>
<dbReference type="CDD" id="cd02440">
    <property type="entry name" value="AdoMet_MTases"/>
    <property type="match status" value="1"/>
</dbReference>
<evidence type="ECO:0000313" key="2">
    <source>
        <dbReference type="EMBL" id="QBI53661.1"/>
    </source>
</evidence>
<evidence type="ECO:0000313" key="3">
    <source>
        <dbReference type="Proteomes" id="UP000292235"/>
    </source>
</evidence>
<dbReference type="EMBL" id="CP036455">
    <property type="protein sequence ID" value="QBI53661.1"/>
    <property type="molecule type" value="Genomic_DNA"/>
</dbReference>
<proteinExistence type="predicted"/>
<keyword evidence="3" id="KW-1185">Reference proteome</keyword>
<accession>A0A4P6Q343</accession>
<dbReference type="GO" id="GO:0003677">
    <property type="term" value="F:DNA binding"/>
    <property type="evidence" value="ECO:0007669"/>
    <property type="project" value="InterPro"/>
</dbReference>
<dbReference type="PRINTS" id="PR00507">
    <property type="entry name" value="N12N6MTFRASE"/>
</dbReference>
<dbReference type="AlphaFoldDB" id="A0A4P6Q343"/>
<dbReference type="GO" id="GO:0032259">
    <property type="term" value="P:methylation"/>
    <property type="evidence" value="ECO:0007669"/>
    <property type="project" value="UniProtKB-KW"/>
</dbReference>
<reference evidence="2 3" key="1">
    <citation type="submission" date="2019-02" db="EMBL/GenBank/DDBJ databases">
        <authorList>
            <person name="Khodamoradi S."/>
            <person name="Hahnke R.L."/>
            <person name="Kaempfer P."/>
            <person name="Schumann P."/>
            <person name="Rohde M."/>
            <person name="Steinert M."/>
            <person name="Luzhetskyy A."/>
            <person name="Wink J."/>
            <person name="Ruckert C."/>
        </authorList>
    </citation>
    <scope>NUCLEOTIDE SEQUENCE [LARGE SCALE GENOMIC DNA]</scope>
    <source>
        <strain evidence="2 3">M2</strain>
    </source>
</reference>
<dbReference type="InterPro" id="IPR003356">
    <property type="entry name" value="DNA_methylase_A-5"/>
</dbReference>
<organism evidence="2 3">
    <name type="scientific">Streptomonospora litoralis</name>
    <dbReference type="NCBI Taxonomy" id="2498135"/>
    <lineage>
        <taxon>Bacteria</taxon>
        <taxon>Bacillati</taxon>
        <taxon>Actinomycetota</taxon>
        <taxon>Actinomycetes</taxon>
        <taxon>Streptosporangiales</taxon>
        <taxon>Nocardiopsidaceae</taxon>
        <taxon>Streptomonospora</taxon>
    </lineage>
</organism>
<dbReference type="Pfam" id="PF02384">
    <property type="entry name" value="N6_Mtase"/>
    <property type="match status" value="1"/>
</dbReference>
<evidence type="ECO:0000259" key="1">
    <source>
        <dbReference type="Pfam" id="PF02384"/>
    </source>
</evidence>
<keyword evidence="2" id="KW-0489">Methyltransferase</keyword>
<dbReference type="GO" id="GO:0008170">
    <property type="term" value="F:N-methyltransferase activity"/>
    <property type="evidence" value="ECO:0007669"/>
    <property type="project" value="InterPro"/>
</dbReference>
<dbReference type="InterPro" id="IPR052916">
    <property type="entry name" value="Type-I_RE_MTase_Subunit"/>
</dbReference>
<sequence>MSGRDGERAVLGAADIARLAGVRRPAVSNWRRRFADFPRPVAGSSANPLFSLAEVEHWCRDHGKPFEADAAERLWQRMLAEVDGVRTAAFLAHAGLVLTGLPADGTNLDAPGGQWTELLGAVADTVRDRPAEAEVLYERLCSRFTAARERAGVLDDGVCAAMAEIAGIEPGSAVLDPACGTGALLRAAADRGAAVLLGQDLDPAHAVMARSRLLLAGRDCATADGDTLRADAFGDRTADAVLCDPPFRDRHWGYEELEGDPRWVFGQPPRGEGELAWVQHCLARVRPGGTVVVRMPAAAAERPSGRRVRAELVSSGALRMVAELPGGDGPASAHLWVLLRPDAEDRGPGGAPVVLTVAGVRDARDLVRIWERREAPAALTGGGPDESVAAPVPAAELVAAGMDLRPGRERASDARAAASAYPKLRAELLDALSAAADLPPELFADAAAGTEETGGPGTGGRAVAELAAAGVLEVHQAPLGAQVERGPLAVLTHKDLREGRAPSGRGEEVPGRVVIRPGDVLAAAAGRAAARVAGAAEAGAALGPRLVLLRCDPEHLDAEYLAGLLTAAAADDGHRSRSSRFDPRAVRVPALPVEQQRVRAEALRRLAQTERDLARLAGLGERLAGLGRQGLFSRTLATEEAP</sequence>
<dbReference type="OrthoDB" id="9784823at2"/>
<dbReference type="KEGG" id="strr:EKD16_09335"/>